<feature type="compositionally biased region" description="Basic and acidic residues" evidence="1">
    <location>
        <begin position="17"/>
        <end position="31"/>
    </location>
</feature>
<feature type="region of interest" description="Disordered" evidence="1">
    <location>
        <begin position="1"/>
        <end position="31"/>
    </location>
</feature>
<dbReference type="OrthoDB" id="1490254at2759"/>
<gene>
    <name evidence="2" type="ORF">CJ030_MR1G027730</name>
</gene>
<evidence type="ECO:0000313" key="2">
    <source>
        <dbReference type="EMBL" id="KAB1227151.1"/>
    </source>
</evidence>
<accession>A0A6A1WPF1</accession>
<dbReference type="Gene3D" id="2.60.60.20">
    <property type="entry name" value="PLAT/LH2 domain"/>
    <property type="match status" value="1"/>
</dbReference>
<evidence type="ECO:0000313" key="3">
    <source>
        <dbReference type="Proteomes" id="UP000516437"/>
    </source>
</evidence>
<dbReference type="SUPFAM" id="SSF49723">
    <property type="entry name" value="Lipase/lipooxygenase domain (PLAT/LH2 domain)"/>
    <property type="match status" value="1"/>
</dbReference>
<evidence type="ECO:0000256" key="1">
    <source>
        <dbReference type="SAM" id="MobiDB-lite"/>
    </source>
</evidence>
<keyword evidence="3" id="KW-1185">Reference proteome</keyword>
<dbReference type="AlphaFoldDB" id="A0A6A1WPF1"/>
<dbReference type="Proteomes" id="UP000516437">
    <property type="component" value="Chromosome 1"/>
</dbReference>
<dbReference type="EMBL" id="RXIC02000019">
    <property type="protein sequence ID" value="KAB1227151.1"/>
    <property type="molecule type" value="Genomic_DNA"/>
</dbReference>
<name>A0A6A1WPF1_9ROSI</name>
<organism evidence="2 3">
    <name type="scientific">Morella rubra</name>
    <name type="common">Chinese bayberry</name>
    <dbReference type="NCBI Taxonomy" id="262757"/>
    <lineage>
        <taxon>Eukaryota</taxon>
        <taxon>Viridiplantae</taxon>
        <taxon>Streptophyta</taxon>
        <taxon>Embryophyta</taxon>
        <taxon>Tracheophyta</taxon>
        <taxon>Spermatophyta</taxon>
        <taxon>Magnoliopsida</taxon>
        <taxon>eudicotyledons</taxon>
        <taxon>Gunneridae</taxon>
        <taxon>Pentapetalae</taxon>
        <taxon>rosids</taxon>
        <taxon>fabids</taxon>
        <taxon>Fagales</taxon>
        <taxon>Myricaceae</taxon>
        <taxon>Morella</taxon>
    </lineage>
</organism>
<proteinExistence type="predicted"/>
<dbReference type="InterPro" id="IPR036392">
    <property type="entry name" value="PLAT/LH2_dom_sf"/>
</dbReference>
<protein>
    <submittedName>
        <fullName evidence="2">Putative linoleate 9S-lipoxygenase 5</fullName>
    </submittedName>
</protein>
<feature type="compositionally biased region" description="Polar residues" evidence="1">
    <location>
        <begin position="1"/>
        <end position="14"/>
    </location>
</feature>
<comment type="caution">
    <text evidence="2">The sequence shown here is derived from an EMBL/GenBank/DDBJ whole genome shotgun (WGS) entry which is preliminary data.</text>
</comment>
<reference evidence="2 3" key="1">
    <citation type="journal article" date="2019" name="Plant Biotechnol. J.">
        <title>The red bayberry genome and genetic basis of sex determination.</title>
        <authorList>
            <person name="Jia H.M."/>
            <person name="Jia H.J."/>
            <person name="Cai Q.L."/>
            <person name="Wang Y."/>
            <person name="Zhao H.B."/>
            <person name="Yang W.F."/>
            <person name="Wang G.Y."/>
            <person name="Li Y.H."/>
            <person name="Zhan D.L."/>
            <person name="Shen Y.T."/>
            <person name="Niu Q.F."/>
            <person name="Chang L."/>
            <person name="Qiu J."/>
            <person name="Zhao L."/>
            <person name="Xie H.B."/>
            <person name="Fu W.Y."/>
            <person name="Jin J."/>
            <person name="Li X.W."/>
            <person name="Jiao Y."/>
            <person name="Zhou C.C."/>
            <person name="Tu T."/>
            <person name="Chai C.Y."/>
            <person name="Gao J.L."/>
            <person name="Fan L.J."/>
            <person name="van de Weg E."/>
            <person name="Wang J.Y."/>
            <person name="Gao Z.S."/>
        </authorList>
    </citation>
    <scope>NUCLEOTIDE SEQUENCE [LARGE SCALE GENOMIC DNA]</scope>
    <source>
        <tissue evidence="2">Leaves</tissue>
    </source>
</reference>
<sequence length="100" mass="10971">MDQEMLQNVNNAVNTGADHHGNNDPKCEEGRRKKIEGTAVLMKKNVLDFNDLNASDLDNLHELLGQKVSLQLISAVNGDPVLVYLTTCLVKKSLANLTVL</sequence>